<organism evidence="4 5">
    <name type="scientific">Polypedilum vanderplanki</name>
    <name type="common">Sleeping chironomid midge</name>
    <dbReference type="NCBI Taxonomy" id="319348"/>
    <lineage>
        <taxon>Eukaryota</taxon>
        <taxon>Metazoa</taxon>
        <taxon>Ecdysozoa</taxon>
        <taxon>Arthropoda</taxon>
        <taxon>Hexapoda</taxon>
        <taxon>Insecta</taxon>
        <taxon>Pterygota</taxon>
        <taxon>Neoptera</taxon>
        <taxon>Endopterygota</taxon>
        <taxon>Diptera</taxon>
        <taxon>Nematocera</taxon>
        <taxon>Chironomoidea</taxon>
        <taxon>Chironomidae</taxon>
        <taxon>Chironominae</taxon>
        <taxon>Polypedilum</taxon>
        <taxon>Polypedilum</taxon>
    </lineage>
</organism>
<keyword evidence="1" id="KW-0433">Leucine-rich repeat</keyword>
<accession>A0A9J6BDS2</accession>
<dbReference type="Pfam" id="PF13855">
    <property type="entry name" value="LRR_8"/>
    <property type="match status" value="1"/>
</dbReference>
<dbReference type="SUPFAM" id="SSF52058">
    <property type="entry name" value="L domain-like"/>
    <property type="match status" value="1"/>
</dbReference>
<sequence>MKFFVLLIFVAFIALIESYQPTSTNVECKFINGNHDYFYEKFYSCQVLNFSKIKAESIQIDSVTGIHKPKYSNRDVTVFSIHCTKCEISTFPKGIHKFFTNIKSIKIDNTKLKKLTKNDLEYFPDLNQLWLPRNEITRISQDTFKFNPKLKVIILYGNQIYHIDPKTFTSLKFLVKLDLADNDCETLGSASDKEDVDALINQIDDNECVSPDYSDEK</sequence>
<gene>
    <name evidence="4" type="ORF">PVAND_015961</name>
</gene>
<evidence type="ECO:0000256" key="3">
    <source>
        <dbReference type="SAM" id="SignalP"/>
    </source>
</evidence>
<proteinExistence type="predicted"/>
<keyword evidence="2" id="KW-0677">Repeat</keyword>
<evidence type="ECO:0000256" key="2">
    <source>
        <dbReference type="ARBA" id="ARBA00022737"/>
    </source>
</evidence>
<dbReference type="InterPro" id="IPR032675">
    <property type="entry name" value="LRR_dom_sf"/>
</dbReference>
<dbReference type="InterPro" id="IPR001611">
    <property type="entry name" value="Leu-rich_rpt"/>
</dbReference>
<keyword evidence="5" id="KW-1185">Reference proteome</keyword>
<dbReference type="PANTHER" id="PTHR24366:SF96">
    <property type="entry name" value="LEUCINE RICH REPEAT CONTAINING 53"/>
    <property type="match status" value="1"/>
</dbReference>
<dbReference type="PANTHER" id="PTHR24366">
    <property type="entry name" value="IG(IMMUNOGLOBULIN) AND LRR(LEUCINE RICH REPEAT) DOMAINS"/>
    <property type="match status" value="1"/>
</dbReference>
<protein>
    <submittedName>
        <fullName evidence="4">Uncharacterized protein</fullName>
    </submittedName>
</protein>
<dbReference type="Gene3D" id="3.80.10.10">
    <property type="entry name" value="Ribonuclease Inhibitor"/>
    <property type="match status" value="1"/>
</dbReference>
<feature type="signal peptide" evidence="3">
    <location>
        <begin position="1"/>
        <end position="18"/>
    </location>
</feature>
<evidence type="ECO:0000313" key="5">
    <source>
        <dbReference type="Proteomes" id="UP001107558"/>
    </source>
</evidence>
<keyword evidence="3" id="KW-0732">Signal</keyword>
<dbReference type="EMBL" id="JADBJN010000004">
    <property type="protein sequence ID" value="KAG5668004.1"/>
    <property type="molecule type" value="Genomic_DNA"/>
</dbReference>
<name>A0A9J6BDS2_POLVA</name>
<feature type="chain" id="PRO_5039921224" evidence="3">
    <location>
        <begin position="19"/>
        <end position="217"/>
    </location>
</feature>
<dbReference type="Proteomes" id="UP001107558">
    <property type="component" value="Chromosome 4"/>
</dbReference>
<evidence type="ECO:0000313" key="4">
    <source>
        <dbReference type="EMBL" id="KAG5668004.1"/>
    </source>
</evidence>
<dbReference type="AlphaFoldDB" id="A0A9J6BDS2"/>
<comment type="caution">
    <text evidence="4">The sequence shown here is derived from an EMBL/GenBank/DDBJ whole genome shotgun (WGS) entry which is preliminary data.</text>
</comment>
<reference evidence="4" key="1">
    <citation type="submission" date="2021-03" db="EMBL/GenBank/DDBJ databases">
        <title>Chromosome level genome of the anhydrobiotic midge Polypedilum vanderplanki.</title>
        <authorList>
            <person name="Yoshida Y."/>
            <person name="Kikawada T."/>
            <person name="Gusev O."/>
        </authorList>
    </citation>
    <scope>NUCLEOTIDE SEQUENCE</scope>
    <source>
        <strain evidence="4">NIAS01</strain>
        <tissue evidence="4">Whole body or cell culture</tissue>
    </source>
</reference>
<evidence type="ECO:0000256" key="1">
    <source>
        <dbReference type="ARBA" id="ARBA00022614"/>
    </source>
</evidence>